<reference evidence="2" key="1">
    <citation type="submission" date="2016-10" db="EMBL/GenBank/DDBJ databases">
        <authorList>
            <person name="Varghese N."/>
            <person name="Submissions S."/>
        </authorList>
    </citation>
    <scope>NUCLEOTIDE SEQUENCE [LARGE SCALE GENOMIC DNA]</scope>
    <source>
        <strain evidence="2">CGMCC 4.578</strain>
    </source>
</reference>
<proteinExistence type="predicted"/>
<accession>A0A1H9TYY0</accession>
<dbReference type="OrthoDB" id="3699633at2"/>
<keyword evidence="2" id="KW-1185">Reference proteome</keyword>
<gene>
    <name evidence="1" type="ORF">SAMN05216195_108218</name>
</gene>
<evidence type="ECO:0000313" key="1">
    <source>
        <dbReference type="EMBL" id="SES02580.1"/>
    </source>
</evidence>
<dbReference type="Proteomes" id="UP000199028">
    <property type="component" value="Unassembled WGS sequence"/>
</dbReference>
<sequence>MVRKYRYYALIGIPDTLDDPFAVVRVGGEFAESFKIDLQWSRTDLMDRIETGRDDYKVVEISEADATRFEATQARRTAEARERDGW</sequence>
<organism evidence="1 2">
    <name type="scientific">Lentzea flaviverrucosa</name>
    <dbReference type="NCBI Taxonomy" id="200379"/>
    <lineage>
        <taxon>Bacteria</taxon>
        <taxon>Bacillati</taxon>
        <taxon>Actinomycetota</taxon>
        <taxon>Actinomycetes</taxon>
        <taxon>Pseudonocardiales</taxon>
        <taxon>Pseudonocardiaceae</taxon>
        <taxon>Lentzea</taxon>
    </lineage>
</organism>
<dbReference type="AlphaFoldDB" id="A0A1H9TYY0"/>
<dbReference type="RefSeq" id="WP_090067296.1">
    <property type="nucleotide sequence ID" value="NZ_FOFT01000008.1"/>
</dbReference>
<evidence type="ECO:0000313" key="2">
    <source>
        <dbReference type="Proteomes" id="UP000199028"/>
    </source>
</evidence>
<dbReference type="EMBL" id="FOFT01000008">
    <property type="protein sequence ID" value="SES02580.1"/>
    <property type="molecule type" value="Genomic_DNA"/>
</dbReference>
<name>A0A1H9TYY0_9PSEU</name>
<protein>
    <submittedName>
        <fullName evidence="1">Uncharacterized protein</fullName>
    </submittedName>
</protein>